<dbReference type="InterPro" id="IPR016181">
    <property type="entry name" value="Acyl_CoA_acyltransferase"/>
</dbReference>
<evidence type="ECO:0000259" key="3">
    <source>
        <dbReference type="PROSITE" id="PS51186"/>
    </source>
</evidence>
<protein>
    <recommendedName>
        <fullName evidence="3">N-acetyltransferase domain-containing protein</fullName>
    </recommendedName>
</protein>
<proteinExistence type="predicted"/>
<keyword evidence="1" id="KW-0808">Transferase</keyword>
<dbReference type="GO" id="GO:0004596">
    <property type="term" value="F:protein-N-terminal amino-acid acetyltransferase activity"/>
    <property type="evidence" value="ECO:0007669"/>
    <property type="project" value="InterPro"/>
</dbReference>
<evidence type="ECO:0000256" key="2">
    <source>
        <dbReference type="ARBA" id="ARBA00023315"/>
    </source>
</evidence>
<dbReference type="PROSITE" id="PS51186">
    <property type="entry name" value="GNAT"/>
    <property type="match status" value="1"/>
</dbReference>
<evidence type="ECO:0000313" key="4">
    <source>
        <dbReference type="EMBL" id="QHT78671.1"/>
    </source>
</evidence>
<dbReference type="CDD" id="cd04301">
    <property type="entry name" value="NAT_SF"/>
    <property type="match status" value="1"/>
</dbReference>
<evidence type="ECO:0000256" key="1">
    <source>
        <dbReference type="ARBA" id="ARBA00022679"/>
    </source>
</evidence>
<accession>A0A6C0HDG3</accession>
<dbReference type="PANTHER" id="PTHR23091">
    <property type="entry name" value="N-TERMINAL ACETYLTRANSFERASE"/>
    <property type="match status" value="1"/>
</dbReference>
<dbReference type="PANTHER" id="PTHR23091:SF4">
    <property type="entry name" value="N-TERMINAL AMINO-ACID N(ALPHA)-ACETYLTRANSFERASE NATA"/>
    <property type="match status" value="1"/>
</dbReference>
<dbReference type="AlphaFoldDB" id="A0A6C0HDG3"/>
<dbReference type="SUPFAM" id="SSF55729">
    <property type="entry name" value="Acyl-CoA N-acyltransferases (Nat)"/>
    <property type="match status" value="1"/>
</dbReference>
<keyword evidence="2" id="KW-0012">Acyltransferase</keyword>
<dbReference type="GO" id="GO:0031415">
    <property type="term" value="C:NatA complex"/>
    <property type="evidence" value="ECO:0007669"/>
    <property type="project" value="InterPro"/>
</dbReference>
<feature type="domain" description="N-acetyltransferase" evidence="3">
    <location>
        <begin position="2"/>
        <end position="145"/>
    </location>
</feature>
<dbReference type="Pfam" id="PF00583">
    <property type="entry name" value="Acetyltransf_1"/>
    <property type="match status" value="1"/>
</dbReference>
<sequence length="145" mass="17210">MYKYSYTLPNDVNIIKKINETYLPENYKYSLWFEIVKNFPKYNFVCKKDNEIVGYILGCPNFLDEKPDEIILMSIAIEKEHRRKGIARSLIKLFLREVGKKRCILQVRESNKAISLYESLGFKSEGLHQKYYKDGENAVMMSYQK</sequence>
<reference evidence="4" key="1">
    <citation type="journal article" date="2020" name="Nature">
        <title>Giant virus diversity and host interactions through global metagenomics.</title>
        <authorList>
            <person name="Schulz F."/>
            <person name="Roux S."/>
            <person name="Paez-Espino D."/>
            <person name="Jungbluth S."/>
            <person name="Walsh D.A."/>
            <person name="Denef V.J."/>
            <person name="McMahon K.D."/>
            <person name="Konstantinidis K.T."/>
            <person name="Eloe-Fadrosh E.A."/>
            <person name="Kyrpides N.C."/>
            <person name="Woyke T."/>
        </authorList>
    </citation>
    <scope>NUCLEOTIDE SEQUENCE</scope>
    <source>
        <strain evidence="4">GVMAG-M-3300023179-92</strain>
    </source>
</reference>
<dbReference type="Gene3D" id="3.40.630.30">
    <property type="match status" value="1"/>
</dbReference>
<dbReference type="InterPro" id="IPR045047">
    <property type="entry name" value="Ard1-like"/>
</dbReference>
<organism evidence="4">
    <name type="scientific">viral metagenome</name>
    <dbReference type="NCBI Taxonomy" id="1070528"/>
    <lineage>
        <taxon>unclassified sequences</taxon>
        <taxon>metagenomes</taxon>
        <taxon>organismal metagenomes</taxon>
    </lineage>
</organism>
<dbReference type="EMBL" id="MN739935">
    <property type="protein sequence ID" value="QHT78671.1"/>
    <property type="molecule type" value="Genomic_DNA"/>
</dbReference>
<name>A0A6C0HDG3_9ZZZZ</name>
<dbReference type="InterPro" id="IPR000182">
    <property type="entry name" value="GNAT_dom"/>
</dbReference>